<accession>A0A6M3JSB5</accession>
<evidence type="ECO:0000313" key="1">
    <source>
        <dbReference type="EMBL" id="QJA61807.1"/>
    </source>
</evidence>
<dbReference type="EMBL" id="MT141453">
    <property type="protein sequence ID" value="QJA61807.1"/>
    <property type="molecule type" value="Genomic_DNA"/>
</dbReference>
<evidence type="ECO:0000313" key="2">
    <source>
        <dbReference type="EMBL" id="QJA72002.1"/>
    </source>
</evidence>
<proteinExistence type="predicted"/>
<protein>
    <submittedName>
        <fullName evidence="2">Uncharacterized protein</fullName>
    </submittedName>
</protein>
<dbReference type="AlphaFoldDB" id="A0A6M3JSB5"/>
<name>A0A6M3JSB5_9ZZZZ</name>
<reference evidence="2" key="1">
    <citation type="submission" date="2020-03" db="EMBL/GenBank/DDBJ databases">
        <title>The deep terrestrial virosphere.</title>
        <authorList>
            <person name="Holmfeldt K."/>
            <person name="Nilsson E."/>
            <person name="Simone D."/>
            <person name="Lopez-Fernandez M."/>
            <person name="Wu X."/>
            <person name="de Brujin I."/>
            <person name="Lundin D."/>
            <person name="Andersson A."/>
            <person name="Bertilsson S."/>
            <person name="Dopson M."/>
        </authorList>
    </citation>
    <scope>NUCLEOTIDE SEQUENCE</scope>
    <source>
        <strain evidence="2">MM415A02959</strain>
        <strain evidence="1">MM415B00892</strain>
    </source>
</reference>
<organism evidence="2">
    <name type="scientific">viral metagenome</name>
    <dbReference type="NCBI Taxonomy" id="1070528"/>
    <lineage>
        <taxon>unclassified sequences</taxon>
        <taxon>metagenomes</taxon>
        <taxon>organismal metagenomes</taxon>
    </lineage>
</organism>
<gene>
    <name evidence="2" type="ORF">MM415A02959_0006</name>
    <name evidence="1" type="ORF">MM415B00892_0033</name>
</gene>
<sequence>MGNKPIGNSMARALADGTIYDHVPWYRRRWTKRRGTGKGSWFNANKPHQGEKECARRRLQIEKGIIPKEQIYVHKT</sequence>
<dbReference type="EMBL" id="MT141916">
    <property type="protein sequence ID" value="QJA72002.1"/>
    <property type="molecule type" value="Genomic_DNA"/>
</dbReference>